<evidence type="ECO:0000259" key="2">
    <source>
        <dbReference type="Pfam" id="PF24883"/>
    </source>
</evidence>
<dbReference type="RefSeq" id="XP_025476977.1">
    <property type="nucleotide sequence ID" value="XM_025628026.1"/>
</dbReference>
<dbReference type="OrthoDB" id="2546325at2759"/>
<keyword evidence="1" id="KW-0677">Repeat</keyword>
<protein>
    <recommendedName>
        <fullName evidence="2">Nephrocystin 3-like N-terminal domain-containing protein</fullName>
    </recommendedName>
</protein>
<dbReference type="Gene3D" id="3.40.50.300">
    <property type="entry name" value="P-loop containing nucleotide triphosphate hydrolases"/>
    <property type="match status" value="1"/>
</dbReference>
<reference evidence="3" key="1">
    <citation type="submission" date="2016-12" db="EMBL/GenBank/DDBJ databases">
        <title>The genomes of Aspergillus section Nigri reveals drivers in fungal speciation.</title>
        <authorList>
            <consortium name="DOE Joint Genome Institute"/>
            <person name="Vesth T.C."/>
            <person name="Nybo J."/>
            <person name="Theobald S."/>
            <person name="Brandl J."/>
            <person name="Frisvad J.C."/>
            <person name="Nielsen K.F."/>
            <person name="Lyhne E.K."/>
            <person name="Kogle M.E."/>
            <person name="Kuo A."/>
            <person name="Riley R."/>
            <person name="Clum A."/>
            <person name="Nolan M."/>
            <person name="Lipzen A."/>
            <person name="Salamov A."/>
            <person name="Henrissat B."/>
            <person name="Wiebenga A."/>
            <person name="De Vries R.P."/>
            <person name="Grigoriev I.V."/>
            <person name="Mortensen U.H."/>
            <person name="Andersen M.R."/>
            <person name="Baker S.E."/>
        </authorList>
    </citation>
    <scope>NUCLEOTIDE SEQUENCE [LARGE SCALE GENOMIC DNA]</scope>
    <source>
        <strain evidence="3">CBS 115656</strain>
    </source>
</reference>
<keyword evidence="4" id="KW-1185">Reference proteome</keyword>
<dbReference type="InterPro" id="IPR056884">
    <property type="entry name" value="NPHP3-like_N"/>
</dbReference>
<feature type="domain" description="Nephrocystin 3-like N-terminal" evidence="2">
    <location>
        <begin position="254"/>
        <end position="418"/>
    </location>
</feature>
<evidence type="ECO:0000256" key="1">
    <source>
        <dbReference type="ARBA" id="ARBA00022737"/>
    </source>
</evidence>
<dbReference type="InterPro" id="IPR027417">
    <property type="entry name" value="P-loop_NTPase"/>
</dbReference>
<evidence type="ECO:0000313" key="4">
    <source>
        <dbReference type="Proteomes" id="UP000247647"/>
    </source>
</evidence>
<dbReference type="Gene3D" id="1.25.40.10">
    <property type="entry name" value="Tetratricopeptide repeat domain"/>
    <property type="match status" value="1"/>
</dbReference>
<dbReference type="SUPFAM" id="SSF52540">
    <property type="entry name" value="P-loop containing nucleoside triphosphate hydrolases"/>
    <property type="match status" value="1"/>
</dbReference>
<organism evidence="3 4">
    <name type="scientific">Aspergillus neoniger (strain CBS 115656)</name>
    <dbReference type="NCBI Taxonomy" id="1448310"/>
    <lineage>
        <taxon>Eukaryota</taxon>
        <taxon>Fungi</taxon>
        <taxon>Dikarya</taxon>
        <taxon>Ascomycota</taxon>
        <taxon>Pezizomycotina</taxon>
        <taxon>Eurotiomycetes</taxon>
        <taxon>Eurotiomycetidae</taxon>
        <taxon>Eurotiales</taxon>
        <taxon>Aspergillaceae</taxon>
        <taxon>Aspergillus</taxon>
        <taxon>Aspergillus subgen. Circumdati</taxon>
    </lineage>
</organism>
<dbReference type="Pfam" id="PF24883">
    <property type="entry name" value="NPHP3_N"/>
    <property type="match status" value="1"/>
</dbReference>
<dbReference type="EMBL" id="KZ821472">
    <property type="protein sequence ID" value="PYH31499.1"/>
    <property type="molecule type" value="Genomic_DNA"/>
</dbReference>
<dbReference type="GeneID" id="37130482"/>
<dbReference type="InterPro" id="IPR011990">
    <property type="entry name" value="TPR-like_helical_dom_sf"/>
</dbReference>
<gene>
    <name evidence="3" type="ORF">BO87DRAFT_442052</name>
</gene>
<accession>A0A318YBP4</accession>
<dbReference type="PANTHER" id="PTHR10039:SF9">
    <property type="entry name" value="NACHT DOMAIN PROTEIN (AFU_ORTHOLOGUE AFUA_2G01760)"/>
    <property type="match status" value="1"/>
</dbReference>
<proteinExistence type="predicted"/>
<dbReference type="PANTHER" id="PTHR10039">
    <property type="entry name" value="AMELOGENIN"/>
    <property type="match status" value="1"/>
</dbReference>
<evidence type="ECO:0000313" key="3">
    <source>
        <dbReference type="EMBL" id="PYH31499.1"/>
    </source>
</evidence>
<name>A0A318YBP4_ASPNB</name>
<dbReference type="Proteomes" id="UP000247647">
    <property type="component" value="Unassembled WGS sequence"/>
</dbReference>
<sequence>MATSFQPNVHYTFGSPLSASSIFGRRQASNILEQESYSNSSFQSGSSRHVSRRVSSSGNTALADVVNTLTRRSSDAMIASKINDADYETLLNWIRAERMGKLPPEGSSYDKALVWAVLFVGRLHSFDSAIGHFAGDSHTAAQLAYVYCANLLELGEQNASALQDLFGFFYRCSTGLGSLLDRTELFDVSKDIKDQLILALADLVTLVAGVASHFNRALQNSQTTIRSWLEPEDPALTNITENTAHFAQEREESTCLWVSQYLTRFLKSNQQVLSFVGKPGSGKSILSTVINDHLQHPVGGVTYKPIFAPINGRVAANTTPRAIAKTILSQLFGKRIGNVRLYQILADAYERSQRTVDEDAYDNILWNALGNSLNASLKNAKELVLVVDGVDEASCGETPLLRKLQEAVQNAGNVKLIVFGSQKPSQFPSQTTVNVTPELVFDDIAAVARKILQQSNAFNYMSEDDQELNVTRIAEASQGSFLWAKLAAKRVRDEHPTNANSLTRSIQSIANAGYSVTDLVSQSLHSKLNDDGKKILTWLATAVRPLSKSELTSLVSIELNKASYTEREIDIQHTLKPVASLVFIQNNMVFLRHGQIRSAILDIFAREKFLPAIKNRNSDLTQRLLLYTKQAVNESHDPSLSPLDEKVAQTYLDKHPLLDFALRYWVNHASLAYGCTTDKEIATAGNELRSVIPTSPTVPLLEMTVWEGKSTPALKSLHETQTRLYRQILTTNHPTTLQAILCQALFYRRIHDSLPAQVSQIFYDAAVISKDVLSESHLITMQMTKFYLETTADQVVESKTDVMIKRVQMLELLVECYKIHYGATSTIVTSTLTQLSQHYISIKEEYKAKEIETWLQTTTEKHHTQNHSTTRQVDGSLLVHIRGREDTNDQGKTLTWENIETDELVSWTVDVESLFSRAEKAVAAGHWREAESLYVELWQHTSKEYRVNRSSEWELRNVRAVIAYSKFLKSQTRESEAASILKGYWEEYEQTTSSSEAVVSHFLEVAHLMKSVGLSRVALNVFKHISRNSTRQSSTYQEAEQYIRSTSREIMQSTSFESFQTESSLEEIVYQSSSTDEVTVKASNKLLELYLSQHRWQDATKILKRLLRSVWPALFAPSLDDVVLPSTNLDRAIELTERLSNCYRSRRYQLKEEDIRVRLYRAVRRDRPAGDKLLERVTTSLLRLYERTSQTEKVITIHQDKLQDYTKRYGGSHPTVLKELWTLAELTRPRPVAVDYYRQIVSILNKDSETCHPDAFEPLLVVATELLNQGRYSDALKPCRVLFNTLQNPKISPKLQDQAFVQTIYERYVHCLRMVQSDTASIHDVTVQYRKSCISLFGSTATITIQATKTLAHICQESKQYEYEAIQLYKTLLDTRSTEVEIDYDDIRATLDTMTESEKVEVQKEFSSMTESEVRNWVSVRTRHLSSIRSTQGWAHEAALSQMEELTSLYTKRGETHQTVSILQEATSQILTSQTSATQLTAAAKSIVSSYIEAGEIHRAKELSQELYRQMILKDSSNVSLFGFDITSSQRENLAFLAQVEYSLRVREDSTVTLNEIYSTLTMEYLFMERFQSEISSKSTSLQTLTATVPRLYGFLVSRNRQSAANRVIEQFSKYFLNTEGSSLKLSIHQARVFTETILEYFSTHKSRDLVRSVAIASYNRTTQLLASGNYQAACDLALTAFRYIWSHQGYSSESTLKLVFKLGLVIAGRDLKGEPPASTRKEMLNVSGTIMRDTLDYFQSHNIDMAQLDLVNLESLIGVLDEQHDYHTLAWILTSLWNSRDTHEIWNAENDQEVSQQQFQYTLALGRWLVITRYLIGDYTAAIRLAEDIVYNCARVQGPRHSSTVEMTVLLSQMYTSVAQGYQNQKDRRELAYRYYKKAAAVHENALRYFIDPTSVSASEMEGGVLSGLSSPASSPGVGADEEGKYVRKHLHLLKLAVERLGDWPKEYSEYERLNSDLFRTYSNDLKGVDGIDKWNLKRFGSGRAEASDDLLSTGIENQGVGFYERLAIAV</sequence>